<dbReference type="EMBL" id="BAAARW010000012">
    <property type="protein sequence ID" value="GAA2420126.1"/>
    <property type="molecule type" value="Genomic_DNA"/>
</dbReference>
<feature type="compositionally biased region" description="Basic and acidic residues" evidence="1">
    <location>
        <begin position="30"/>
        <end position="44"/>
    </location>
</feature>
<feature type="compositionally biased region" description="Acidic residues" evidence="1">
    <location>
        <begin position="15"/>
        <end position="29"/>
    </location>
</feature>
<comment type="caution">
    <text evidence="2">The sequence shown here is derived from an EMBL/GenBank/DDBJ whole genome shotgun (WGS) entry which is preliminary data.</text>
</comment>
<feature type="region of interest" description="Disordered" evidence="1">
    <location>
        <begin position="1"/>
        <end position="73"/>
    </location>
</feature>
<evidence type="ECO:0008006" key="4">
    <source>
        <dbReference type="Google" id="ProtNLM"/>
    </source>
</evidence>
<dbReference type="RefSeq" id="WP_344589955.1">
    <property type="nucleotide sequence ID" value="NZ_BAAARW010000012.1"/>
</dbReference>
<name>A0ABN3J1T8_9ACTN</name>
<organism evidence="2 3">
    <name type="scientific">Actinomadura vinacea</name>
    <dbReference type="NCBI Taxonomy" id="115336"/>
    <lineage>
        <taxon>Bacteria</taxon>
        <taxon>Bacillati</taxon>
        <taxon>Actinomycetota</taxon>
        <taxon>Actinomycetes</taxon>
        <taxon>Streptosporangiales</taxon>
        <taxon>Thermomonosporaceae</taxon>
        <taxon>Actinomadura</taxon>
    </lineage>
</organism>
<reference evidence="2 3" key="1">
    <citation type="journal article" date="2019" name="Int. J. Syst. Evol. Microbiol.">
        <title>The Global Catalogue of Microorganisms (GCM) 10K type strain sequencing project: providing services to taxonomists for standard genome sequencing and annotation.</title>
        <authorList>
            <consortium name="The Broad Institute Genomics Platform"/>
            <consortium name="The Broad Institute Genome Sequencing Center for Infectious Disease"/>
            <person name="Wu L."/>
            <person name="Ma J."/>
        </authorList>
    </citation>
    <scope>NUCLEOTIDE SEQUENCE [LARGE SCALE GENOMIC DNA]</scope>
    <source>
        <strain evidence="2 3">JCM 3325</strain>
    </source>
</reference>
<dbReference type="Proteomes" id="UP001501231">
    <property type="component" value="Unassembled WGS sequence"/>
</dbReference>
<gene>
    <name evidence="2" type="ORF">GCM10010191_34160</name>
</gene>
<keyword evidence="3" id="KW-1185">Reference proteome</keyword>
<evidence type="ECO:0000256" key="1">
    <source>
        <dbReference type="SAM" id="MobiDB-lite"/>
    </source>
</evidence>
<sequence length="73" mass="8257">MSEMNEVEPVPAADEPADELSPDAPEADAAEQRFALRDDDDRPEWPQPVPFDADEADAAEQRRVVELDEDDYR</sequence>
<protein>
    <recommendedName>
        <fullName evidence="4">DUF5709 domain-containing protein</fullName>
    </recommendedName>
</protein>
<evidence type="ECO:0000313" key="3">
    <source>
        <dbReference type="Proteomes" id="UP001501231"/>
    </source>
</evidence>
<proteinExistence type="predicted"/>
<accession>A0ABN3J1T8</accession>
<evidence type="ECO:0000313" key="2">
    <source>
        <dbReference type="EMBL" id="GAA2420126.1"/>
    </source>
</evidence>